<evidence type="ECO:0000259" key="1">
    <source>
        <dbReference type="Pfam" id="PF13154"/>
    </source>
</evidence>
<gene>
    <name evidence="2" type="ORF">H8S76_02575</name>
</gene>
<dbReference type="EMBL" id="JACOOU010000001">
    <property type="protein sequence ID" value="MBC5671117.1"/>
    <property type="molecule type" value="Genomic_DNA"/>
</dbReference>
<feature type="domain" description="DUF3991" evidence="1">
    <location>
        <begin position="118"/>
        <end position="187"/>
    </location>
</feature>
<evidence type="ECO:0000313" key="2">
    <source>
        <dbReference type="EMBL" id="MBC5671117.1"/>
    </source>
</evidence>
<protein>
    <submittedName>
        <fullName evidence="2">Toprim domain-containing protein</fullName>
    </submittedName>
</protein>
<reference evidence="2 3" key="1">
    <citation type="submission" date="2020-08" db="EMBL/GenBank/DDBJ databases">
        <title>Genome public.</title>
        <authorList>
            <person name="Liu C."/>
            <person name="Sun Q."/>
        </authorList>
    </citation>
    <scope>NUCLEOTIDE SEQUENCE [LARGE SCALE GENOMIC DNA]</scope>
    <source>
        <strain evidence="2 3">NSJ-34</strain>
    </source>
</reference>
<dbReference type="Proteomes" id="UP000654573">
    <property type="component" value="Unassembled WGS sequence"/>
</dbReference>
<keyword evidence="3" id="KW-1185">Reference proteome</keyword>
<proteinExistence type="predicted"/>
<name>A0ABR7F7D6_9FIRM</name>
<dbReference type="RefSeq" id="WP_054350522.1">
    <property type="nucleotide sequence ID" value="NZ_JACOOU010000001.1"/>
</dbReference>
<dbReference type="SUPFAM" id="SSF57783">
    <property type="entry name" value="Zinc beta-ribbon"/>
    <property type="match status" value="1"/>
</dbReference>
<organism evidence="2 3">
    <name type="scientific">Blautia celeris</name>
    <dbReference type="NCBI Taxonomy" id="2763026"/>
    <lineage>
        <taxon>Bacteria</taxon>
        <taxon>Bacillati</taxon>
        <taxon>Bacillota</taxon>
        <taxon>Clostridia</taxon>
        <taxon>Lachnospirales</taxon>
        <taxon>Lachnospiraceae</taxon>
        <taxon>Blautia</taxon>
    </lineage>
</organism>
<dbReference type="Pfam" id="PF13154">
    <property type="entry name" value="DUF3991"/>
    <property type="match status" value="1"/>
</dbReference>
<dbReference type="InterPro" id="IPR025054">
    <property type="entry name" value="DUF3991"/>
</dbReference>
<dbReference type="Pfam" id="PF13155">
    <property type="entry name" value="Toprim_2"/>
    <property type="match status" value="1"/>
</dbReference>
<accession>A0ABR7F7D6</accession>
<evidence type="ECO:0000313" key="3">
    <source>
        <dbReference type="Proteomes" id="UP000654573"/>
    </source>
</evidence>
<dbReference type="Gene3D" id="3.40.1360.10">
    <property type="match status" value="1"/>
</dbReference>
<sequence length="321" mass="36429">MGYIPPEMVEKARRMDLLTYLQTFEPGELVHVSGNTYATATHDSLRISNGKWCWFSRGIGGRSALDYLVKVKGCSFLEAVETLSGIPCPETRPVHKKEPAPKRLLLPERAEHADRVIEYLKRRGICREVLEFCLETGRLYENRNGHSAVFMGMDKEGRPRYAAIRGMGETGYKGDASGSDKHFSFSIPGKCGTLQVFEGAVDVLSYATLRILDEKDWRQEHLLSLGGVYVSKRPMEQRKLPAALKQYLQDHPEIRTVITNLDDDRAGREAALAIERLLPEKYRVSLRLPLYGKDVNDTLCHRLGLPIVRTVQKGKKREEER</sequence>
<comment type="caution">
    <text evidence="2">The sequence shown here is derived from an EMBL/GenBank/DDBJ whole genome shotgun (WGS) entry which is preliminary data.</text>
</comment>